<dbReference type="SUPFAM" id="SSF52047">
    <property type="entry name" value="RNI-like"/>
    <property type="match status" value="1"/>
</dbReference>
<dbReference type="Pfam" id="PF13516">
    <property type="entry name" value="LRR_6"/>
    <property type="match status" value="1"/>
</dbReference>
<protein>
    <recommendedName>
        <fullName evidence="4">F-box domain-containing protein</fullName>
    </recommendedName>
</protein>
<dbReference type="EMBL" id="GISG01213101">
    <property type="protein sequence ID" value="MBA4661623.1"/>
    <property type="molecule type" value="Transcribed_RNA"/>
</dbReference>
<dbReference type="PANTHER" id="PTHR13318">
    <property type="entry name" value="PARTNER OF PAIRED, ISOFORM B-RELATED"/>
    <property type="match status" value="1"/>
</dbReference>
<reference evidence="3" key="2">
    <citation type="submission" date="2020-07" db="EMBL/GenBank/DDBJ databases">
        <authorList>
            <person name="Vera ALvarez R."/>
            <person name="Arias-Moreno D.M."/>
            <person name="Jimenez-Jacinto V."/>
            <person name="Jimenez-Bremont J.F."/>
            <person name="Swaminathan K."/>
            <person name="Moose S.P."/>
            <person name="Guerrero-Gonzalez M.L."/>
            <person name="Marino-Ramirez L."/>
            <person name="Landsman D."/>
            <person name="Rodriguez-Kessler M."/>
            <person name="Delgado-Sanchez P."/>
        </authorList>
    </citation>
    <scope>NUCLEOTIDE SEQUENCE</scope>
    <source>
        <tissue evidence="3">Cladode</tissue>
    </source>
</reference>
<name>A0A7C9EBY6_OPUST</name>
<dbReference type="Gene3D" id="3.80.10.10">
    <property type="entry name" value="Ribonuclease Inhibitor"/>
    <property type="match status" value="2"/>
</dbReference>
<dbReference type="AlphaFoldDB" id="A0A7C9EBY6"/>
<organism evidence="3">
    <name type="scientific">Opuntia streptacantha</name>
    <name type="common">Prickly pear cactus</name>
    <name type="synonym">Opuntia cardona</name>
    <dbReference type="NCBI Taxonomy" id="393608"/>
    <lineage>
        <taxon>Eukaryota</taxon>
        <taxon>Viridiplantae</taxon>
        <taxon>Streptophyta</taxon>
        <taxon>Embryophyta</taxon>
        <taxon>Tracheophyta</taxon>
        <taxon>Spermatophyta</taxon>
        <taxon>Magnoliopsida</taxon>
        <taxon>eudicotyledons</taxon>
        <taxon>Gunneridae</taxon>
        <taxon>Pentapetalae</taxon>
        <taxon>Caryophyllales</taxon>
        <taxon>Cactineae</taxon>
        <taxon>Cactaceae</taxon>
        <taxon>Opuntioideae</taxon>
        <taxon>Opuntia</taxon>
    </lineage>
</organism>
<sequence length="406" mass="45460">MLLMYVQKSTPSSEKCRLMEDPQCENPTTIMDLPDDCLVFIFRRLSSGADREAFGLTCRKWLDIQNRNRQSLQFDCSLTYYKLPLSETPHRIDKYELHKVLNRFQHLQSLSLSGCTELPDLALKQLQLYGSGLKALHLDCCLKITDAGLFFIASGCSSLTFISLYRCNISDMGLEALAKSCKRLEDINLSYCSFITDRGISFIVQNCVQLRAMRISNCKSIDGIGFRGCSPTLVYLEAESCGLKPEGISSIVSGGGLEYLNISNLSWSIHGDGLGAIGAQFATRLRILNLRLCRTLGDESAALIAKGCPSLAEWNLALCEIRFPGWQSIALNCHNLEKLHVNRCRNLCDRGLEALKNGCRQLSILYMSGCPRISSFAIELFRLSRGNVVIKEEEILTIGPTWAHRW</sequence>
<dbReference type="Gene3D" id="1.20.1280.50">
    <property type="match status" value="1"/>
</dbReference>
<feature type="domain" description="F-box" evidence="1">
    <location>
        <begin position="30"/>
        <end position="64"/>
    </location>
</feature>
<evidence type="ECO:0000259" key="2">
    <source>
        <dbReference type="Pfam" id="PF25372"/>
    </source>
</evidence>
<dbReference type="InterPro" id="IPR001810">
    <property type="entry name" value="F-box_dom"/>
</dbReference>
<dbReference type="GO" id="GO:0019005">
    <property type="term" value="C:SCF ubiquitin ligase complex"/>
    <property type="evidence" value="ECO:0007669"/>
    <property type="project" value="TreeGrafter"/>
</dbReference>
<dbReference type="SMART" id="SM00367">
    <property type="entry name" value="LRR_CC"/>
    <property type="match status" value="8"/>
</dbReference>
<dbReference type="SUPFAM" id="SSF81383">
    <property type="entry name" value="F-box domain"/>
    <property type="match status" value="1"/>
</dbReference>
<dbReference type="GO" id="GO:0031146">
    <property type="term" value="P:SCF-dependent proteasomal ubiquitin-dependent protein catabolic process"/>
    <property type="evidence" value="ECO:0007669"/>
    <property type="project" value="TreeGrafter"/>
</dbReference>
<dbReference type="InterPro" id="IPR001611">
    <property type="entry name" value="Leu-rich_rpt"/>
</dbReference>
<feature type="domain" description="F-box/LRR-repeat protein 15-like leucin rich repeat" evidence="2">
    <location>
        <begin position="99"/>
        <end position="222"/>
    </location>
</feature>
<dbReference type="Pfam" id="PF25372">
    <property type="entry name" value="DUF7885"/>
    <property type="match status" value="1"/>
</dbReference>
<dbReference type="PANTHER" id="PTHR13318:SF95">
    <property type="entry name" value="F-BOX PROTEIN YLR352W"/>
    <property type="match status" value="1"/>
</dbReference>
<accession>A0A7C9EBY6</accession>
<dbReference type="InterPro" id="IPR036047">
    <property type="entry name" value="F-box-like_dom_sf"/>
</dbReference>
<dbReference type="InterPro" id="IPR057207">
    <property type="entry name" value="FBXL15_LRR"/>
</dbReference>
<evidence type="ECO:0008006" key="4">
    <source>
        <dbReference type="Google" id="ProtNLM"/>
    </source>
</evidence>
<dbReference type="Pfam" id="PF00646">
    <property type="entry name" value="F-box"/>
    <property type="match status" value="1"/>
</dbReference>
<dbReference type="CDD" id="cd22159">
    <property type="entry name" value="F-box_AtTIR1-like"/>
    <property type="match status" value="1"/>
</dbReference>
<evidence type="ECO:0000259" key="1">
    <source>
        <dbReference type="Pfam" id="PF00646"/>
    </source>
</evidence>
<dbReference type="InterPro" id="IPR032675">
    <property type="entry name" value="LRR_dom_sf"/>
</dbReference>
<dbReference type="InterPro" id="IPR006553">
    <property type="entry name" value="Leu-rich_rpt_Cys-con_subtyp"/>
</dbReference>
<reference evidence="3" key="1">
    <citation type="journal article" date="2013" name="J. Plant Res.">
        <title>Effect of fungi and light on seed germination of three Opuntia species from semiarid lands of central Mexico.</title>
        <authorList>
            <person name="Delgado-Sanchez P."/>
            <person name="Jimenez-Bremont J.F."/>
            <person name="Guerrero-Gonzalez Mde L."/>
            <person name="Flores J."/>
        </authorList>
    </citation>
    <scope>NUCLEOTIDE SEQUENCE</scope>
    <source>
        <tissue evidence="3">Cladode</tissue>
    </source>
</reference>
<evidence type="ECO:0000313" key="3">
    <source>
        <dbReference type="EMBL" id="MBA4661623.1"/>
    </source>
</evidence>
<proteinExistence type="predicted"/>
<dbReference type="EMBL" id="GISG01213100">
    <property type="protein sequence ID" value="MBA4661622.1"/>
    <property type="molecule type" value="Transcribed_RNA"/>
</dbReference>